<protein>
    <submittedName>
        <fullName evidence="1">Uncharacterized protein</fullName>
    </submittedName>
</protein>
<organism evidence="1 2">
    <name type="scientific">Potamilus streckersoni</name>
    <dbReference type="NCBI Taxonomy" id="2493646"/>
    <lineage>
        <taxon>Eukaryota</taxon>
        <taxon>Metazoa</taxon>
        <taxon>Spiralia</taxon>
        <taxon>Lophotrochozoa</taxon>
        <taxon>Mollusca</taxon>
        <taxon>Bivalvia</taxon>
        <taxon>Autobranchia</taxon>
        <taxon>Heteroconchia</taxon>
        <taxon>Palaeoheterodonta</taxon>
        <taxon>Unionida</taxon>
        <taxon>Unionoidea</taxon>
        <taxon>Unionidae</taxon>
        <taxon>Ambleminae</taxon>
        <taxon>Lampsilini</taxon>
        <taxon>Potamilus</taxon>
    </lineage>
</organism>
<name>A0AAE0VUL7_9BIVA</name>
<reference evidence="1" key="2">
    <citation type="journal article" date="2021" name="Genome Biol. Evol.">
        <title>Developing a high-quality reference genome for a parasitic bivalve with doubly uniparental inheritance (Bivalvia: Unionida).</title>
        <authorList>
            <person name="Smith C.H."/>
        </authorList>
    </citation>
    <scope>NUCLEOTIDE SEQUENCE</scope>
    <source>
        <strain evidence="1">CHS0354</strain>
        <tissue evidence="1">Mantle</tissue>
    </source>
</reference>
<evidence type="ECO:0000313" key="1">
    <source>
        <dbReference type="EMBL" id="KAK3591283.1"/>
    </source>
</evidence>
<evidence type="ECO:0000313" key="2">
    <source>
        <dbReference type="Proteomes" id="UP001195483"/>
    </source>
</evidence>
<dbReference type="Proteomes" id="UP001195483">
    <property type="component" value="Unassembled WGS sequence"/>
</dbReference>
<accession>A0AAE0VUL7</accession>
<sequence>MLLKMFNTHLAKQIIIRKTAYHSGVTPIFPLKVVPSEPQEKNSSLLQGLDKACLKEWEKEATYRKESLTRRILDVAHKMIEENAELRKQEAISPEAEKYLPVLEFLFFFCFVKMENKGLVNREMQKLLSSLRPKDNAQEDIDIAKNMSRLTKEGKLKKIV</sequence>
<dbReference type="EMBL" id="JAEAOA010000326">
    <property type="protein sequence ID" value="KAK3591283.1"/>
    <property type="molecule type" value="Genomic_DNA"/>
</dbReference>
<gene>
    <name evidence="1" type="ORF">CHS0354_004331</name>
</gene>
<proteinExistence type="predicted"/>
<dbReference type="AlphaFoldDB" id="A0AAE0VUL7"/>
<comment type="caution">
    <text evidence="1">The sequence shown here is derived from an EMBL/GenBank/DDBJ whole genome shotgun (WGS) entry which is preliminary data.</text>
</comment>
<reference evidence="1" key="1">
    <citation type="journal article" date="2021" name="Genome Biol. Evol.">
        <title>A High-Quality Reference Genome for a Parasitic Bivalve with Doubly Uniparental Inheritance (Bivalvia: Unionida).</title>
        <authorList>
            <person name="Smith C.H."/>
        </authorList>
    </citation>
    <scope>NUCLEOTIDE SEQUENCE</scope>
    <source>
        <strain evidence="1">CHS0354</strain>
    </source>
</reference>
<keyword evidence="2" id="KW-1185">Reference proteome</keyword>
<reference evidence="1" key="3">
    <citation type="submission" date="2023-05" db="EMBL/GenBank/DDBJ databases">
        <authorList>
            <person name="Smith C.H."/>
        </authorList>
    </citation>
    <scope>NUCLEOTIDE SEQUENCE</scope>
    <source>
        <strain evidence="1">CHS0354</strain>
        <tissue evidence="1">Mantle</tissue>
    </source>
</reference>